<reference evidence="1 2" key="1">
    <citation type="submission" date="2018-06" db="EMBL/GenBank/DDBJ databases">
        <authorList>
            <consortium name="Pathogen Informatics"/>
            <person name="Doyle S."/>
        </authorList>
    </citation>
    <scope>NUCLEOTIDE SEQUENCE [LARGE SCALE GENOMIC DNA]</scope>
    <source>
        <strain evidence="1 2">NCTC12722</strain>
    </source>
</reference>
<sequence>MNNITNLSTYAAAHPRLLPLASAAVITLQQALASGTTAASIRAVADWNERKSYDERRRKARSRQKAQAAALRVVADQLGGWQVREAA</sequence>
<dbReference type="Proteomes" id="UP000254343">
    <property type="component" value="Unassembled WGS sequence"/>
</dbReference>
<dbReference type="RefSeq" id="WP_002716893.1">
    <property type="nucleotide sequence ID" value="NZ_UFSI01000001.1"/>
</dbReference>
<protein>
    <submittedName>
        <fullName evidence="1">Uncharacterized protein</fullName>
    </submittedName>
</protein>
<dbReference type="AlphaFoldDB" id="A0A380WBQ4"/>
<dbReference type="EMBL" id="UIGB01000001">
    <property type="protein sequence ID" value="SUU86069.1"/>
    <property type="molecule type" value="Genomic_DNA"/>
</dbReference>
<evidence type="ECO:0000313" key="2">
    <source>
        <dbReference type="Proteomes" id="UP000254343"/>
    </source>
</evidence>
<evidence type="ECO:0000313" key="1">
    <source>
        <dbReference type="EMBL" id="SUU86069.1"/>
    </source>
</evidence>
<accession>A0A380WBQ4</accession>
<name>A0A380WBQ4_AFIFE</name>
<organism evidence="1 2">
    <name type="scientific">Afipia felis</name>
    <name type="common">Cat scratch disease bacillus</name>
    <dbReference type="NCBI Taxonomy" id="1035"/>
    <lineage>
        <taxon>Bacteria</taxon>
        <taxon>Pseudomonadati</taxon>
        <taxon>Pseudomonadota</taxon>
        <taxon>Alphaproteobacteria</taxon>
        <taxon>Hyphomicrobiales</taxon>
        <taxon>Nitrobacteraceae</taxon>
        <taxon>Afipia</taxon>
    </lineage>
</organism>
<gene>
    <name evidence="1" type="ORF">NCTC12722_03290</name>
</gene>
<proteinExistence type="predicted"/>